<comment type="caution">
    <text evidence="1">The sequence shown here is derived from an EMBL/GenBank/DDBJ whole genome shotgun (WGS) entry which is preliminary data.</text>
</comment>
<dbReference type="EMBL" id="VDEP01000345">
    <property type="protein sequence ID" value="KAA1098860.1"/>
    <property type="molecule type" value="Genomic_DNA"/>
</dbReference>
<evidence type="ECO:0000313" key="1">
    <source>
        <dbReference type="EMBL" id="KAA1098860.1"/>
    </source>
</evidence>
<organism evidence="1 2">
    <name type="scientific">Puccinia graminis f. sp. tritici</name>
    <dbReference type="NCBI Taxonomy" id="56615"/>
    <lineage>
        <taxon>Eukaryota</taxon>
        <taxon>Fungi</taxon>
        <taxon>Dikarya</taxon>
        <taxon>Basidiomycota</taxon>
        <taxon>Pucciniomycotina</taxon>
        <taxon>Pucciniomycetes</taxon>
        <taxon>Pucciniales</taxon>
        <taxon>Pucciniaceae</taxon>
        <taxon>Puccinia</taxon>
    </lineage>
</organism>
<name>A0A5B0PDV6_PUCGR</name>
<reference evidence="1 2" key="1">
    <citation type="submission" date="2019-05" db="EMBL/GenBank/DDBJ databases">
        <title>Emergence of the Ug99 lineage of the wheat stem rust pathogen through somatic hybridization.</title>
        <authorList>
            <person name="Li F."/>
            <person name="Upadhyaya N.M."/>
            <person name="Sperschneider J."/>
            <person name="Matny O."/>
            <person name="Nguyen-Phuc H."/>
            <person name="Mago R."/>
            <person name="Raley C."/>
            <person name="Miller M.E."/>
            <person name="Silverstein K.A.T."/>
            <person name="Henningsen E."/>
            <person name="Hirsch C.D."/>
            <person name="Visser B."/>
            <person name="Pretorius Z.A."/>
            <person name="Steffenson B.J."/>
            <person name="Schwessinger B."/>
            <person name="Dodds P.N."/>
            <person name="Figueroa M."/>
        </authorList>
    </citation>
    <scope>NUCLEOTIDE SEQUENCE [LARGE SCALE GENOMIC DNA]</scope>
    <source>
        <strain evidence="1 2">Ug99</strain>
    </source>
</reference>
<dbReference type="AlphaFoldDB" id="A0A5B0PDV6"/>
<proteinExistence type="predicted"/>
<sequence length="124" mass="13794">MRDARNPASRHRIGTLVLPTIAGQNATDDLDINETARYTAHFLSQVRPLCVSSLWLPRINNRNLFGNRLDQLARPASAGAGRNTPLLKRCYGGPTKQNWRHRQHPSQGSAACAMTCIKPLEFFG</sequence>
<dbReference type="Proteomes" id="UP000325313">
    <property type="component" value="Unassembled WGS sequence"/>
</dbReference>
<accession>A0A5B0PDV6</accession>
<evidence type="ECO:0000313" key="2">
    <source>
        <dbReference type="Proteomes" id="UP000325313"/>
    </source>
</evidence>
<protein>
    <submittedName>
        <fullName evidence="1">Uncharacterized protein</fullName>
    </submittedName>
</protein>
<gene>
    <name evidence="1" type="ORF">PGTUg99_016496</name>
</gene>